<dbReference type="AlphaFoldDB" id="A0A366JI05"/>
<name>A0A366JI05_CYTFI</name>
<reference evidence="2 3" key="1">
    <citation type="submission" date="2018-06" db="EMBL/GenBank/DDBJ databases">
        <title>Freshwater and sediment microbial communities from various areas in North America, analyzing microbe dynamics in response to fracking.</title>
        <authorList>
            <person name="Lamendella R."/>
        </authorList>
    </citation>
    <scope>NUCLEOTIDE SEQUENCE [LARGE SCALE GENOMIC DNA]</scope>
    <source>
        <strain evidence="2 3">14_TX</strain>
    </source>
</reference>
<organism evidence="2 3">
    <name type="scientific">Cytobacillus firmus</name>
    <name type="common">Bacillus firmus</name>
    <dbReference type="NCBI Taxonomy" id="1399"/>
    <lineage>
        <taxon>Bacteria</taxon>
        <taxon>Bacillati</taxon>
        <taxon>Bacillota</taxon>
        <taxon>Bacilli</taxon>
        <taxon>Bacillales</taxon>
        <taxon>Bacillaceae</taxon>
        <taxon>Cytobacillus</taxon>
    </lineage>
</organism>
<gene>
    <name evidence="2" type="ORF">DFO70_1379</name>
</gene>
<dbReference type="Pfam" id="PF13799">
    <property type="entry name" value="DUF4183"/>
    <property type="match status" value="1"/>
</dbReference>
<dbReference type="RefSeq" id="WP_113885768.1">
    <property type="nucleotide sequence ID" value="NZ_QNSF01000037.1"/>
</dbReference>
<sequence>MALQLMKIVVAASTTINTDPTPEKFFFVTTSETAAGTSLTIDAASFFQDDGNAATELPALATNNSYFNVYINGVLQMEGNSTYTPGATGVGSLVFSLPAGGDPILQSTSVVLEVVNFSPTANTTVST</sequence>
<evidence type="ECO:0000259" key="1">
    <source>
        <dbReference type="Pfam" id="PF13799"/>
    </source>
</evidence>
<keyword evidence="3" id="KW-1185">Reference proteome</keyword>
<feature type="domain" description="DUF4183" evidence="1">
    <location>
        <begin position="38"/>
        <end position="114"/>
    </location>
</feature>
<accession>A0A366JI05</accession>
<dbReference type="EMBL" id="QNSF01000037">
    <property type="protein sequence ID" value="RBP85965.1"/>
    <property type="molecule type" value="Genomic_DNA"/>
</dbReference>
<dbReference type="InterPro" id="IPR025237">
    <property type="entry name" value="DUF4183"/>
</dbReference>
<comment type="caution">
    <text evidence="2">The sequence shown here is derived from an EMBL/GenBank/DDBJ whole genome shotgun (WGS) entry which is preliminary data.</text>
</comment>
<evidence type="ECO:0000313" key="2">
    <source>
        <dbReference type="EMBL" id="RBP85965.1"/>
    </source>
</evidence>
<proteinExistence type="predicted"/>
<dbReference type="OrthoDB" id="2623159at2"/>
<dbReference type="Proteomes" id="UP000252731">
    <property type="component" value="Unassembled WGS sequence"/>
</dbReference>
<evidence type="ECO:0000313" key="3">
    <source>
        <dbReference type="Proteomes" id="UP000252731"/>
    </source>
</evidence>
<protein>
    <submittedName>
        <fullName evidence="2">Uncharacterized protein DUF4183</fullName>
    </submittedName>
</protein>